<sequence>MSSVIINAQKSTSNEHISTGPDEKAGLDLTFVEEPLGLPAEEGYGWPQLEFNEAIGPEKRYVVCRKLGWGMSSSTWLAHDTMDNSYVAIKVLSGHYTNLVELGRVWELEALEQVSSPPSSPYCLQLKSHFTFPGKGGAGQHLCLVTKVLGGDIKALITKHGRFPLPLAKRIYTCFVESPMRTLLASDLPRRHPPELSYEGFVTAAVSQPLPLPTLQEAMQRTFVVADFGSTQPIYTHSQEEISPLSLRPPEVMISGTWDEKVDIWTFGCLVFELVTGSALFKYIPCPKFGLDEPNFMLYQMICYTGEDFASEQLSVSPLAGQFFDSTCALKGDPPVLDYPFDLSIKRFKVVEEADVLPIAALMRRCLRLNPAQRASAAELLSDPWFDGVE</sequence>
<dbReference type="InterPro" id="IPR011009">
    <property type="entry name" value="Kinase-like_dom_sf"/>
</dbReference>
<dbReference type="InterPro" id="IPR000719">
    <property type="entry name" value="Prot_kinase_dom"/>
</dbReference>
<dbReference type="AlphaFoldDB" id="A0AA39JH08"/>
<dbReference type="Gene3D" id="3.30.200.20">
    <property type="entry name" value="Phosphorylase Kinase, domain 1"/>
    <property type="match status" value="1"/>
</dbReference>
<dbReference type="PROSITE" id="PS00107">
    <property type="entry name" value="PROTEIN_KINASE_ATP"/>
    <property type="match status" value="1"/>
</dbReference>
<proteinExistence type="predicted"/>
<dbReference type="GO" id="GO:0050684">
    <property type="term" value="P:regulation of mRNA processing"/>
    <property type="evidence" value="ECO:0007669"/>
    <property type="project" value="TreeGrafter"/>
</dbReference>
<dbReference type="GO" id="GO:0000245">
    <property type="term" value="P:spliceosomal complex assembly"/>
    <property type="evidence" value="ECO:0007669"/>
    <property type="project" value="TreeGrafter"/>
</dbReference>
<dbReference type="GO" id="GO:0004674">
    <property type="term" value="F:protein serine/threonine kinase activity"/>
    <property type="evidence" value="ECO:0007669"/>
    <property type="project" value="UniProtKB-KW"/>
</dbReference>
<dbReference type="Proteomes" id="UP001175226">
    <property type="component" value="Unassembled WGS sequence"/>
</dbReference>
<evidence type="ECO:0000256" key="9">
    <source>
        <dbReference type="PROSITE-ProRule" id="PRU10141"/>
    </source>
</evidence>
<keyword evidence="2" id="KW-0723">Serine/threonine-protein kinase</keyword>
<dbReference type="InterPro" id="IPR051334">
    <property type="entry name" value="SRPK"/>
</dbReference>
<dbReference type="Gene3D" id="1.10.510.10">
    <property type="entry name" value="Transferase(Phosphotransferase) domain 1"/>
    <property type="match status" value="2"/>
</dbReference>
<dbReference type="GO" id="GO:0005524">
    <property type="term" value="F:ATP binding"/>
    <property type="evidence" value="ECO:0007669"/>
    <property type="project" value="UniProtKB-UniRule"/>
</dbReference>
<evidence type="ECO:0000256" key="1">
    <source>
        <dbReference type="ARBA" id="ARBA00012513"/>
    </source>
</evidence>
<keyword evidence="4 9" id="KW-0547">Nucleotide-binding</keyword>
<keyword evidence="6 9" id="KW-0067">ATP-binding</keyword>
<evidence type="ECO:0000256" key="2">
    <source>
        <dbReference type="ARBA" id="ARBA00022527"/>
    </source>
</evidence>
<keyword evidence="3" id="KW-0808">Transferase</keyword>
<dbReference type="EC" id="2.7.11.1" evidence="1"/>
<comment type="catalytic activity">
    <reaction evidence="7">
        <text>L-threonyl-[protein] + ATP = O-phospho-L-threonyl-[protein] + ADP + H(+)</text>
        <dbReference type="Rhea" id="RHEA:46608"/>
        <dbReference type="Rhea" id="RHEA-COMP:11060"/>
        <dbReference type="Rhea" id="RHEA-COMP:11605"/>
        <dbReference type="ChEBI" id="CHEBI:15378"/>
        <dbReference type="ChEBI" id="CHEBI:30013"/>
        <dbReference type="ChEBI" id="CHEBI:30616"/>
        <dbReference type="ChEBI" id="CHEBI:61977"/>
        <dbReference type="ChEBI" id="CHEBI:456216"/>
        <dbReference type="EC" id="2.7.11.1"/>
    </reaction>
</comment>
<gene>
    <name evidence="11" type="ORF">EV421DRAFT_2019757</name>
</gene>
<evidence type="ECO:0000313" key="11">
    <source>
        <dbReference type="EMBL" id="KAK0441957.1"/>
    </source>
</evidence>
<evidence type="ECO:0000256" key="5">
    <source>
        <dbReference type="ARBA" id="ARBA00022777"/>
    </source>
</evidence>
<dbReference type="PANTHER" id="PTHR47634">
    <property type="entry name" value="PROTEIN KINASE DOMAIN-CONTAINING PROTEIN-RELATED"/>
    <property type="match status" value="1"/>
</dbReference>
<evidence type="ECO:0000256" key="6">
    <source>
        <dbReference type="ARBA" id="ARBA00022840"/>
    </source>
</evidence>
<evidence type="ECO:0000259" key="10">
    <source>
        <dbReference type="PROSITE" id="PS50011"/>
    </source>
</evidence>
<keyword evidence="5 11" id="KW-0418">Kinase</keyword>
<protein>
    <recommendedName>
        <fullName evidence="1">non-specific serine/threonine protein kinase</fullName>
        <ecNumber evidence="1">2.7.11.1</ecNumber>
    </recommendedName>
</protein>
<comment type="caution">
    <text evidence="11">The sequence shown here is derived from an EMBL/GenBank/DDBJ whole genome shotgun (WGS) entry which is preliminary data.</text>
</comment>
<dbReference type="PROSITE" id="PS50011">
    <property type="entry name" value="PROTEIN_KINASE_DOM"/>
    <property type="match status" value="1"/>
</dbReference>
<dbReference type="SUPFAM" id="SSF56112">
    <property type="entry name" value="Protein kinase-like (PK-like)"/>
    <property type="match status" value="1"/>
</dbReference>
<organism evidence="11 12">
    <name type="scientific">Armillaria borealis</name>
    <dbReference type="NCBI Taxonomy" id="47425"/>
    <lineage>
        <taxon>Eukaryota</taxon>
        <taxon>Fungi</taxon>
        <taxon>Dikarya</taxon>
        <taxon>Basidiomycota</taxon>
        <taxon>Agaricomycotina</taxon>
        <taxon>Agaricomycetes</taxon>
        <taxon>Agaricomycetidae</taxon>
        <taxon>Agaricales</taxon>
        <taxon>Marasmiineae</taxon>
        <taxon>Physalacriaceae</taxon>
        <taxon>Armillaria</taxon>
    </lineage>
</organism>
<evidence type="ECO:0000256" key="4">
    <source>
        <dbReference type="ARBA" id="ARBA00022741"/>
    </source>
</evidence>
<feature type="binding site" evidence="9">
    <location>
        <position position="90"/>
    </location>
    <ligand>
        <name>ATP</name>
        <dbReference type="ChEBI" id="CHEBI:30616"/>
    </ligand>
</feature>
<evidence type="ECO:0000313" key="12">
    <source>
        <dbReference type="Proteomes" id="UP001175226"/>
    </source>
</evidence>
<dbReference type="Pfam" id="PF00069">
    <property type="entry name" value="Pkinase"/>
    <property type="match status" value="1"/>
</dbReference>
<name>A0AA39JH08_9AGAR</name>
<dbReference type="EMBL" id="JAUEPT010000028">
    <property type="protein sequence ID" value="KAK0441957.1"/>
    <property type="molecule type" value="Genomic_DNA"/>
</dbReference>
<evidence type="ECO:0000256" key="8">
    <source>
        <dbReference type="ARBA" id="ARBA00048679"/>
    </source>
</evidence>
<reference evidence="11" key="1">
    <citation type="submission" date="2023-06" db="EMBL/GenBank/DDBJ databases">
        <authorList>
            <consortium name="Lawrence Berkeley National Laboratory"/>
            <person name="Ahrendt S."/>
            <person name="Sahu N."/>
            <person name="Indic B."/>
            <person name="Wong-Bajracharya J."/>
            <person name="Merenyi Z."/>
            <person name="Ke H.-M."/>
            <person name="Monk M."/>
            <person name="Kocsube S."/>
            <person name="Drula E."/>
            <person name="Lipzen A."/>
            <person name="Balint B."/>
            <person name="Henrissat B."/>
            <person name="Andreopoulos B."/>
            <person name="Martin F.M."/>
            <person name="Harder C.B."/>
            <person name="Rigling D."/>
            <person name="Ford K.L."/>
            <person name="Foster G.D."/>
            <person name="Pangilinan J."/>
            <person name="Papanicolaou A."/>
            <person name="Barry K."/>
            <person name="LaButti K."/>
            <person name="Viragh M."/>
            <person name="Koriabine M."/>
            <person name="Yan M."/>
            <person name="Riley R."/>
            <person name="Champramary S."/>
            <person name="Plett K.L."/>
            <person name="Tsai I.J."/>
            <person name="Slot J."/>
            <person name="Sipos G."/>
            <person name="Plett J."/>
            <person name="Nagy L.G."/>
            <person name="Grigoriev I.V."/>
        </authorList>
    </citation>
    <scope>NUCLEOTIDE SEQUENCE</scope>
    <source>
        <strain evidence="11">FPL87.14</strain>
    </source>
</reference>
<evidence type="ECO:0000256" key="3">
    <source>
        <dbReference type="ARBA" id="ARBA00022679"/>
    </source>
</evidence>
<dbReference type="PANTHER" id="PTHR47634:SF9">
    <property type="entry name" value="PROTEIN KINASE DOMAIN-CONTAINING PROTEIN-RELATED"/>
    <property type="match status" value="1"/>
</dbReference>
<evidence type="ECO:0000256" key="7">
    <source>
        <dbReference type="ARBA" id="ARBA00047899"/>
    </source>
</evidence>
<dbReference type="InterPro" id="IPR017441">
    <property type="entry name" value="Protein_kinase_ATP_BS"/>
</dbReference>
<dbReference type="SMART" id="SM00220">
    <property type="entry name" value="S_TKc"/>
    <property type="match status" value="1"/>
</dbReference>
<accession>A0AA39JH08</accession>
<comment type="catalytic activity">
    <reaction evidence="8">
        <text>L-seryl-[protein] + ATP = O-phospho-L-seryl-[protein] + ADP + H(+)</text>
        <dbReference type="Rhea" id="RHEA:17989"/>
        <dbReference type="Rhea" id="RHEA-COMP:9863"/>
        <dbReference type="Rhea" id="RHEA-COMP:11604"/>
        <dbReference type="ChEBI" id="CHEBI:15378"/>
        <dbReference type="ChEBI" id="CHEBI:29999"/>
        <dbReference type="ChEBI" id="CHEBI:30616"/>
        <dbReference type="ChEBI" id="CHEBI:83421"/>
        <dbReference type="ChEBI" id="CHEBI:456216"/>
        <dbReference type="EC" id="2.7.11.1"/>
    </reaction>
</comment>
<keyword evidence="12" id="KW-1185">Reference proteome</keyword>
<feature type="domain" description="Protein kinase" evidence="10">
    <location>
        <begin position="61"/>
        <end position="386"/>
    </location>
</feature>